<evidence type="ECO:0000256" key="1">
    <source>
        <dbReference type="ARBA" id="ARBA00004821"/>
    </source>
</evidence>
<protein>
    <recommendedName>
        <fullName evidence="3">lipoyl(octanoyl) transferase</fullName>
        <ecNumber evidence="3">2.3.1.181</ecNumber>
    </recommendedName>
</protein>
<dbReference type="InterPro" id="IPR004143">
    <property type="entry name" value="BPL_LPL_catalytic"/>
</dbReference>
<gene>
    <name evidence="7" type="ORF">BSAL_86605</name>
</gene>
<keyword evidence="5" id="KW-0012">Acyltransferase</keyword>
<feature type="domain" description="BPL/LPL catalytic" evidence="6">
    <location>
        <begin position="46"/>
        <end position="248"/>
    </location>
</feature>
<dbReference type="Gene3D" id="3.30.930.10">
    <property type="entry name" value="Bira Bifunctional Protein, Domain 2"/>
    <property type="match status" value="1"/>
</dbReference>
<dbReference type="GO" id="GO:0033819">
    <property type="term" value="F:lipoyl(octanoyl) transferase activity"/>
    <property type="evidence" value="ECO:0007669"/>
    <property type="project" value="UniProtKB-EC"/>
</dbReference>
<keyword evidence="8" id="KW-1185">Reference proteome</keyword>
<proteinExistence type="inferred from homology"/>
<evidence type="ECO:0000259" key="6">
    <source>
        <dbReference type="PROSITE" id="PS51733"/>
    </source>
</evidence>
<evidence type="ECO:0000256" key="3">
    <source>
        <dbReference type="ARBA" id="ARBA00012334"/>
    </source>
</evidence>
<dbReference type="PROSITE" id="PS51733">
    <property type="entry name" value="BPL_LPL_CATALYTIC"/>
    <property type="match status" value="1"/>
</dbReference>
<evidence type="ECO:0000313" key="7">
    <source>
        <dbReference type="EMBL" id="CUG81277.1"/>
    </source>
</evidence>
<dbReference type="InterPro" id="IPR045864">
    <property type="entry name" value="aa-tRNA-synth_II/BPL/LPL"/>
</dbReference>
<dbReference type="PANTHER" id="PTHR10993">
    <property type="entry name" value="OCTANOYLTRANSFERASE"/>
    <property type="match status" value="1"/>
</dbReference>
<dbReference type="InterPro" id="IPR020605">
    <property type="entry name" value="Octanoyltransferase_CS"/>
</dbReference>
<dbReference type="InterPro" id="IPR000544">
    <property type="entry name" value="Octanoyltransferase"/>
</dbReference>
<dbReference type="VEuPathDB" id="TriTrypDB:BSAL_86605"/>
<dbReference type="GO" id="GO:0009249">
    <property type="term" value="P:protein lipoylation"/>
    <property type="evidence" value="ECO:0007669"/>
    <property type="project" value="InterPro"/>
</dbReference>
<dbReference type="EC" id="2.3.1.181" evidence="3"/>
<evidence type="ECO:0000313" key="8">
    <source>
        <dbReference type="Proteomes" id="UP000051952"/>
    </source>
</evidence>
<name>A0A0S4J4V5_BODSA</name>
<dbReference type="SUPFAM" id="SSF55681">
    <property type="entry name" value="Class II aaRS and biotin synthetases"/>
    <property type="match status" value="1"/>
</dbReference>
<keyword evidence="4" id="KW-0808">Transferase</keyword>
<dbReference type="EMBL" id="CYKH01001061">
    <property type="protein sequence ID" value="CUG81277.1"/>
    <property type="molecule type" value="Genomic_DNA"/>
</dbReference>
<dbReference type="Proteomes" id="UP000051952">
    <property type="component" value="Unassembled WGS sequence"/>
</dbReference>
<dbReference type="PANTHER" id="PTHR10993:SF7">
    <property type="entry name" value="LIPOYLTRANSFERASE 2, MITOCHONDRIAL-RELATED"/>
    <property type="match status" value="1"/>
</dbReference>
<comment type="similarity">
    <text evidence="2">Belongs to the LipB family.</text>
</comment>
<evidence type="ECO:0000256" key="5">
    <source>
        <dbReference type="ARBA" id="ARBA00023315"/>
    </source>
</evidence>
<reference evidence="8" key="1">
    <citation type="submission" date="2015-09" db="EMBL/GenBank/DDBJ databases">
        <authorList>
            <consortium name="Pathogen Informatics"/>
        </authorList>
    </citation>
    <scope>NUCLEOTIDE SEQUENCE [LARGE SCALE GENOMIC DNA]</scope>
    <source>
        <strain evidence="8">Lake Konstanz</strain>
    </source>
</reference>
<accession>A0A0S4J4V5</accession>
<dbReference type="OMA" id="PPMGIRD"/>
<dbReference type="OrthoDB" id="19908at2759"/>
<evidence type="ECO:0000256" key="2">
    <source>
        <dbReference type="ARBA" id="ARBA00007907"/>
    </source>
</evidence>
<dbReference type="NCBIfam" id="TIGR00214">
    <property type="entry name" value="lipB"/>
    <property type="match status" value="1"/>
</dbReference>
<comment type="pathway">
    <text evidence="1">Protein modification; protein lipoylation via endogenous pathway; protein N(6)-(lipoyl)lysine from octanoyl-[acyl-carrier-protein]: step 1/2.</text>
</comment>
<dbReference type="Pfam" id="PF21948">
    <property type="entry name" value="LplA-B_cat"/>
    <property type="match status" value="1"/>
</dbReference>
<dbReference type="AlphaFoldDB" id="A0A0S4J4V5"/>
<dbReference type="UniPathway" id="UPA00538">
    <property type="reaction ID" value="UER00592"/>
</dbReference>
<organism evidence="7 8">
    <name type="scientific">Bodo saltans</name>
    <name type="common">Flagellated protozoan</name>
    <dbReference type="NCBI Taxonomy" id="75058"/>
    <lineage>
        <taxon>Eukaryota</taxon>
        <taxon>Discoba</taxon>
        <taxon>Euglenozoa</taxon>
        <taxon>Kinetoplastea</taxon>
        <taxon>Metakinetoplastina</taxon>
        <taxon>Eubodonida</taxon>
        <taxon>Bodonidae</taxon>
        <taxon>Bodo</taxon>
    </lineage>
</organism>
<evidence type="ECO:0000256" key="4">
    <source>
        <dbReference type="ARBA" id="ARBA00022679"/>
    </source>
</evidence>
<sequence>MSSPAKALQPTTRAYFCGKRGYAMMLDLQERLFRQRIDAILNKSSTCLPDTILAVEHSEPVYTIGRRDTSAGLNSPQNELPIETFKTKRGGGITWHGPGQLTMYPVANIQSWWAASTMPNKNPSPIRWYSDVLEGAMGGTVEAFGVPTERRCVGLWVPSAGGAESSRKVGSVGLQLSNWISMHGVGLNVSNDLKYFDRVVMCEMPDKRATSLHTEMIARSISSPPLPSVEEVWPTLLASFASNLHVEGFHAQEFNASSWSDNDLIASVLQNSKQS</sequence>
<dbReference type="PROSITE" id="PS01313">
    <property type="entry name" value="LIPB"/>
    <property type="match status" value="1"/>
</dbReference>